<dbReference type="Proteomes" id="UP000194139">
    <property type="component" value="Chromosome"/>
</dbReference>
<evidence type="ECO:0000313" key="1">
    <source>
        <dbReference type="EMBL" id="ARP85647.1"/>
    </source>
</evidence>
<reference evidence="1 2" key="1">
    <citation type="submission" date="2017-05" db="EMBL/GenBank/DDBJ databases">
        <title>Complete and WGS of Bordetella genogroups.</title>
        <authorList>
            <person name="Spilker T."/>
            <person name="LiPuma J."/>
        </authorList>
    </citation>
    <scope>NUCLEOTIDE SEQUENCE [LARGE SCALE GENOMIC DNA]</scope>
    <source>
        <strain evidence="1 2">AU17164</strain>
    </source>
</reference>
<dbReference type="InterPro" id="IPR011990">
    <property type="entry name" value="TPR-like_helical_dom_sf"/>
</dbReference>
<dbReference type="SUPFAM" id="SSF48452">
    <property type="entry name" value="TPR-like"/>
    <property type="match status" value="1"/>
</dbReference>
<dbReference type="EMBL" id="CP021109">
    <property type="protein sequence ID" value="ARP85647.1"/>
    <property type="molecule type" value="Genomic_DNA"/>
</dbReference>
<name>A0A1W6YX32_9BORD</name>
<gene>
    <name evidence="1" type="ORF">CAL13_05060</name>
</gene>
<protein>
    <recommendedName>
        <fullName evidence="3">Tetratrico peptide repeat group 5 domain-containing protein</fullName>
    </recommendedName>
</protein>
<evidence type="ECO:0008006" key="3">
    <source>
        <dbReference type="Google" id="ProtNLM"/>
    </source>
</evidence>
<dbReference type="RefSeq" id="WP_086071709.1">
    <property type="nucleotide sequence ID" value="NZ_CP021109.1"/>
</dbReference>
<proteinExistence type="predicted"/>
<accession>A0A1W6YX32</accession>
<dbReference type="Gene3D" id="1.25.40.10">
    <property type="entry name" value="Tetratricopeptide repeat domain"/>
    <property type="match status" value="1"/>
</dbReference>
<keyword evidence="2" id="KW-1185">Reference proteome</keyword>
<evidence type="ECO:0000313" key="2">
    <source>
        <dbReference type="Proteomes" id="UP000194139"/>
    </source>
</evidence>
<dbReference type="AlphaFoldDB" id="A0A1W6YX32"/>
<organism evidence="1 2">
    <name type="scientific">Bordetella genomosp. 9</name>
    <dbReference type="NCBI Taxonomy" id="1416803"/>
    <lineage>
        <taxon>Bacteria</taxon>
        <taxon>Pseudomonadati</taxon>
        <taxon>Pseudomonadota</taxon>
        <taxon>Betaproteobacteria</taxon>
        <taxon>Burkholderiales</taxon>
        <taxon>Alcaligenaceae</taxon>
        <taxon>Bordetella</taxon>
    </lineage>
</organism>
<sequence length="125" mass="13296">MNSTSGTALSGESVELLHTLAFLSVQNGRPHEAVSLLEAADRFGKCDARALTLLSLAQLRAGFASRAFSTLQRVDPSPAQRRTYQVVLAQILVALGRREEAHAAIRRAGAPKLALTGRTGTSQSI</sequence>